<name>A0A2P6NLX3_9EUKA</name>
<keyword evidence="1" id="KW-1133">Transmembrane helix</keyword>
<reference evidence="2 3" key="1">
    <citation type="journal article" date="2018" name="Genome Biol. Evol.">
        <title>Multiple Roots of Fruiting Body Formation in Amoebozoa.</title>
        <authorList>
            <person name="Hillmann F."/>
            <person name="Forbes G."/>
            <person name="Novohradska S."/>
            <person name="Ferling I."/>
            <person name="Riege K."/>
            <person name="Groth M."/>
            <person name="Westermann M."/>
            <person name="Marz M."/>
            <person name="Spaller T."/>
            <person name="Winckler T."/>
            <person name="Schaap P."/>
            <person name="Glockner G."/>
        </authorList>
    </citation>
    <scope>NUCLEOTIDE SEQUENCE [LARGE SCALE GENOMIC DNA]</scope>
    <source>
        <strain evidence="2 3">Jena</strain>
    </source>
</reference>
<keyword evidence="1" id="KW-0472">Membrane</keyword>
<dbReference type="EMBL" id="MDYQ01000053">
    <property type="protein sequence ID" value="PRP84960.1"/>
    <property type="molecule type" value="Genomic_DNA"/>
</dbReference>
<protein>
    <recommendedName>
        <fullName evidence="4">Transmembrane protein</fullName>
    </recommendedName>
</protein>
<dbReference type="Proteomes" id="UP000241769">
    <property type="component" value="Unassembled WGS sequence"/>
</dbReference>
<dbReference type="AlphaFoldDB" id="A0A2P6NLX3"/>
<evidence type="ECO:0000313" key="3">
    <source>
        <dbReference type="Proteomes" id="UP000241769"/>
    </source>
</evidence>
<evidence type="ECO:0000256" key="1">
    <source>
        <dbReference type="SAM" id="Phobius"/>
    </source>
</evidence>
<keyword evidence="3" id="KW-1185">Reference proteome</keyword>
<sequence>MTSKKMEIDLEDTESRFPVIVKENEEALRLAPSAPEIEEEAYHDLDTATLHEVIDRLSMAVNQAYEDENEAMAAIAELKAARRELKENPHAQAKQDRRQMRAKKAAIRLHLKYLQYTLKAHHKFSNHVAAGTAIQHNEVRKIALSLIEVFKMSHNRIQAVLAMPLHSSKQYTKSIGLRTGNTKKWLQNNPSFTATTTIGAGVLATAGLTLVIGPFSFIALAIAIPTAACLLDKQSHTDMGTLRCLRQASKQMSSRSIKKPKDVARLQGNLNYVASANRLKILPKRGSMAPRVEIDREL</sequence>
<accession>A0A2P6NLX3</accession>
<keyword evidence="1" id="KW-0812">Transmembrane</keyword>
<proteinExistence type="predicted"/>
<comment type="caution">
    <text evidence="2">The sequence shown here is derived from an EMBL/GenBank/DDBJ whole genome shotgun (WGS) entry which is preliminary data.</text>
</comment>
<organism evidence="2 3">
    <name type="scientific">Planoprotostelium fungivorum</name>
    <dbReference type="NCBI Taxonomy" id="1890364"/>
    <lineage>
        <taxon>Eukaryota</taxon>
        <taxon>Amoebozoa</taxon>
        <taxon>Evosea</taxon>
        <taxon>Variosea</taxon>
        <taxon>Cavosteliida</taxon>
        <taxon>Cavosteliaceae</taxon>
        <taxon>Planoprotostelium</taxon>
    </lineage>
</organism>
<feature type="transmembrane region" description="Helical" evidence="1">
    <location>
        <begin position="198"/>
        <end position="231"/>
    </location>
</feature>
<evidence type="ECO:0008006" key="4">
    <source>
        <dbReference type="Google" id="ProtNLM"/>
    </source>
</evidence>
<gene>
    <name evidence="2" type="ORF">PROFUN_07345</name>
</gene>
<dbReference type="InParanoid" id="A0A2P6NLX3"/>
<evidence type="ECO:0000313" key="2">
    <source>
        <dbReference type="EMBL" id="PRP84960.1"/>
    </source>
</evidence>